<reference evidence="1 2" key="1">
    <citation type="submission" date="2018-08" db="EMBL/GenBank/DDBJ databases">
        <title>A genome reference for cultivated species of the human gut microbiota.</title>
        <authorList>
            <person name="Zou Y."/>
            <person name="Xue W."/>
            <person name="Luo G."/>
        </authorList>
    </citation>
    <scope>NUCLEOTIDE SEQUENCE [LARGE SCALE GENOMIC DNA]</scope>
    <source>
        <strain evidence="1 2">OF01-1</strain>
    </source>
</reference>
<comment type="caution">
    <text evidence="1">The sequence shown here is derived from an EMBL/GenBank/DDBJ whole genome shotgun (WGS) entry which is preliminary data.</text>
</comment>
<accession>A0A2K9H0S8</accession>
<dbReference type="EMBL" id="QSDG01000022">
    <property type="protein sequence ID" value="RGY65618.1"/>
    <property type="molecule type" value="Genomic_DNA"/>
</dbReference>
<sequence>MKYVKILFAVALVFTLCSAFSLKKGEHKPVYAFGVSASFTDTVVYYTEIQVLDSVALDKNGFLPHREIYSYQLKNYLEIDKGQSNRTCMIYFSENQKKLEKEAAKVLGKYKKNKSVALEKIDTQSFKFTKPEE</sequence>
<organism evidence="1 2">
    <name type="scientific">Bacteroides fragilis</name>
    <dbReference type="NCBI Taxonomy" id="817"/>
    <lineage>
        <taxon>Bacteria</taxon>
        <taxon>Pseudomonadati</taxon>
        <taxon>Bacteroidota</taxon>
        <taxon>Bacteroidia</taxon>
        <taxon>Bacteroidales</taxon>
        <taxon>Bacteroidaceae</taxon>
        <taxon>Bacteroides</taxon>
    </lineage>
</organism>
<dbReference type="GeneID" id="99672214"/>
<evidence type="ECO:0000313" key="1">
    <source>
        <dbReference type="EMBL" id="RGY65618.1"/>
    </source>
</evidence>
<gene>
    <name evidence="1" type="ORF">DXA27_19535</name>
</gene>
<protein>
    <submittedName>
        <fullName evidence="1">Uncharacterized protein</fullName>
    </submittedName>
</protein>
<dbReference type="RefSeq" id="WP_101603242.1">
    <property type="nucleotide sequence ID" value="NZ_CABJEQ010000023.1"/>
</dbReference>
<dbReference type="AlphaFoldDB" id="A0A2K9H0S8"/>
<evidence type="ECO:0000313" key="2">
    <source>
        <dbReference type="Proteomes" id="UP000284614"/>
    </source>
</evidence>
<name>A0A2K9H0S8_BACFG</name>
<proteinExistence type="predicted"/>
<dbReference type="Proteomes" id="UP000284614">
    <property type="component" value="Unassembled WGS sequence"/>
</dbReference>